<feature type="coiled-coil region" evidence="5">
    <location>
        <begin position="60"/>
        <end position="90"/>
    </location>
</feature>
<dbReference type="GO" id="GO:0005886">
    <property type="term" value="C:plasma membrane"/>
    <property type="evidence" value="ECO:0007669"/>
    <property type="project" value="TreeGrafter"/>
</dbReference>
<evidence type="ECO:0000313" key="7">
    <source>
        <dbReference type="EMBL" id="OGF21327.1"/>
    </source>
</evidence>
<evidence type="ECO:0000256" key="2">
    <source>
        <dbReference type="ARBA" id="ARBA00013855"/>
    </source>
</evidence>
<dbReference type="GO" id="GO:0008360">
    <property type="term" value="P:regulation of cell shape"/>
    <property type="evidence" value="ECO:0007669"/>
    <property type="project" value="UniProtKB-KW"/>
</dbReference>
<evidence type="ECO:0000256" key="1">
    <source>
        <dbReference type="ARBA" id="ARBA00009369"/>
    </source>
</evidence>
<sequence length="265" mass="29708">MQSRIFNKLGLVLIFLLLILVILRYSGVLSPIEGLFLKALNPIGTSIYGLEQKIKGIWAKEISREDYEKIKEENNRLIVENIKLNILKEENEELRGILNFTKPDQYKFLTAEILGRDPIFLNYFILNKGSDDGIKDGFPIVSPNGVLVGKIIKTEKKISTMIVPTDTNFETAVSVFGQSDNHTSGLVRGERGLGIKMEFIRQGENINKDDLVATSGLEFNMPKGLVVGRIVEVEKEDKVIFGTATVSPLVSYENLSMVMVILPQF</sequence>
<accession>A0A1F5S3Q4</accession>
<feature type="domain" description="Rod shape-determining protein MreC beta-barrel core" evidence="6">
    <location>
        <begin position="120"/>
        <end position="261"/>
    </location>
</feature>
<dbReference type="InterPro" id="IPR055342">
    <property type="entry name" value="MreC_beta-barrel_core"/>
</dbReference>
<proteinExistence type="inferred from homology"/>
<organism evidence="7 8">
    <name type="scientific">Candidatus Falkowbacteria bacterium RIFOXYA2_FULL_38_12</name>
    <dbReference type="NCBI Taxonomy" id="1797993"/>
    <lineage>
        <taxon>Bacteria</taxon>
        <taxon>Candidatus Falkowiibacteriota</taxon>
    </lineage>
</organism>
<evidence type="ECO:0000256" key="3">
    <source>
        <dbReference type="ARBA" id="ARBA00022960"/>
    </source>
</evidence>
<dbReference type="Proteomes" id="UP000177407">
    <property type="component" value="Unassembled WGS sequence"/>
</dbReference>
<comment type="similarity">
    <text evidence="1">Belongs to the MreC family.</text>
</comment>
<dbReference type="AlphaFoldDB" id="A0A1F5S3Q4"/>
<dbReference type="PANTHER" id="PTHR34138">
    <property type="entry name" value="CELL SHAPE-DETERMINING PROTEIN MREC"/>
    <property type="match status" value="1"/>
</dbReference>
<dbReference type="Pfam" id="PF04085">
    <property type="entry name" value="MreC"/>
    <property type="match status" value="1"/>
</dbReference>
<dbReference type="EMBL" id="MFGA01000008">
    <property type="protein sequence ID" value="OGF21327.1"/>
    <property type="molecule type" value="Genomic_DNA"/>
</dbReference>
<dbReference type="PIRSF" id="PIRSF038471">
    <property type="entry name" value="MreC"/>
    <property type="match status" value="1"/>
</dbReference>
<dbReference type="PANTHER" id="PTHR34138:SF1">
    <property type="entry name" value="CELL SHAPE-DETERMINING PROTEIN MREC"/>
    <property type="match status" value="1"/>
</dbReference>
<dbReference type="Gene3D" id="2.40.10.340">
    <property type="entry name" value="Rod shape-determining protein MreC, domain 1"/>
    <property type="match status" value="1"/>
</dbReference>
<gene>
    <name evidence="7" type="ORF">A2257_00915</name>
</gene>
<evidence type="ECO:0000256" key="4">
    <source>
        <dbReference type="ARBA" id="ARBA00032089"/>
    </source>
</evidence>
<dbReference type="Gene3D" id="2.40.10.350">
    <property type="entry name" value="Rod shape-determining protein MreC, domain 2"/>
    <property type="match status" value="1"/>
</dbReference>
<evidence type="ECO:0000256" key="5">
    <source>
        <dbReference type="SAM" id="Coils"/>
    </source>
</evidence>
<name>A0A1F5S3Q4_9BACT</name>
<keyword evidence="5" id="KW-0175">Coiled coil</keyword>
<reference evidence="7 8" key="1">
    <citation type="journal article" date="2016" name="Nat. Commun.">
        <title>Thousands of microbial genomes shed light on interconnected biogeochemical processes in an aquifer system.</title>
        <authorList>
            <person name="Anantharaman K."/>
            <person name="Brown C.T."/>
            <person name="Hug L.A."/>
            <person name="Sharon I."/>
            <person name="Castelle C.J."/>
            <person name="Probst A.J."/>
            <person name="Thomas B.C."/>
            <person name="Singh A."/>
            <person name="Wilkins M.J."/>
            <person name="Karaoz U."/>
            <person name="Brodie E.L."/>
            <person name="Williams K.H."/>
            <person name="Hubbard S.S."/>
            <person name="Banfield J.F."/>
        </authorList>
    </citation>
    <scope>NUCLEOTIDE SEQUENCE [LARGE SCALE GENOMIC DNA]</scope>
</reference>
<evidence type="ECO:0000313" key="8">
    <source>
        <dbReference type="Proteomes" id="UP000177407"/>
    </source>
</evidence>
<keyword evidence="3" id="KW-0133">Cell shape</keyword>
<dbReference type="InterPro" id="IPR007221">
    <property type="entry name" value="MreC"/>
</dbReference>
<evidence type="ECO:0000259" key="6">
    <source>
        <dbReference type="Pfam" id="PF04085"/>
    </source>
</evidence>
<dbReference type="InterPro" id="IPR042175">
    <property type="entry name" value="Cell/Rod_MreC_2"/>
</dbReference>
<protein>
    <recommendedName>
        <fullName evidence="2">Cell shape-determining protein MreC</fullName>
    </recommendedName>
    <alternativeName>
        <fullName evidence="4">Cell shape protein MreC</fullName>
    </alternativeName>
</protein>
<comment type="caution">
    <text evidence="7">The sequence shown here is derived from an EMBL/GenBank/DDBJ whole genome shotgun (WGS) entry which is preliminary data.</text>
</comment>
<dbReference type="InterPro" id="IPR042177">
    <property type="entry name" value="Cell/Rod_1"/>
</dbReference>